<dbReference type="EMBL" id="SRLO01023710">
    <property type="protein sequence ID" value="TNN22209.1"/>
    <property type="molecule type" value="Genomic_DNA"/>
</dbReference>
<comment type="caution">
    <text evidence="1">The sequence shown here is derived from an EMBL/GenBank/DDBJ whole genome shotgun (WGS) entry which is preliminary data.</text>
</comment>
<organism evidence="1 2">
    <name type="scientific">Liparis tanakae</name>
    <name type="common">Tanaka's snailfish</name>
    <dbReference type="NCBI Taxonomy" id="230148"/>
    <lineage>
        <taxon>Eukaryota</taxon>
        <taxon>Metazoa</taxon>
        <taxon>Chordata</taxon>
        <taxon>Craniata</taxon>
        <taxon>Vertebrata</taxon>
        <taxon>Euteleostomi</taxon>
        <taxon>Actinopterygii</taxon>
        <taxon>Neopterygii</taxon>
        <taxon>Teleostei</taxon>
        <taxon>Neoteleostei</taxon>
        <taxon>Acanthomorphata</taxon>
        <taxon>Eupercaria</taxon>
        <taxon>Perciformes</taxon>
        <taxon>Cottioidei</taxon>
        <taxon>Cottales</taxon>
        <taxon>Liparidae</taxon>
        <taxon>Liparis</taxon>
    </lineage>
</organism>
<evidence type="ECO:0000313" key="1">
    <source>
        <dbReference type="EMBL" id="TNN22209.1"/>
    </source>
</evidence>
<evidence type="ECO:0000313" key="2">
    <source>
        <dbReference type="Proteomes" id="UP000314294"/>
    </source>
</evidence>
<name>A0A4Z2E0E9_9TELE</name>
<accession>A0A4Z2E0E9</accession>
<dbReference type="Proteomes" id="UP000314294">
    <property type="component" value="Unassembled WGS sequence"/>
</dbReference>
<sequence>MEMSTELLMTLQFFSP</sequence>
<dbReference type="AlphaFoldDB" id="A0A4Z2E0E9"/>
<proteinExistence type="predicted"/>
<protein>
    <submittedName>
        <fullName evidence="1">Uncharacterized protein</fullName>
    </submittedName>
</protein>
<gene>
    <name evidence="1" type="ORF">EYF80_067677</name>
</gene>
<reference evidence="1 2" key="1">
    <citation type="submission" date="2019-03" db="EMBL/GenBank/DDBJ databases">
        <title>First draft genome of Liparis tanakae, snailfish: a comprehensive survey of snailfish specific genes.</title>
        <authorList>
            <person name="Kim W."/>
            <person name="Song I."/>
            <person name="Jeong J.-H."/>
            <person name="Kim D."/>
            <person name="Kim S."/>
            <person name="Ryu S."/>
            <person name="Song J.Y."/>
            <person name="Lee S.K."/>
        </authorList>
    </citation>
    <scope>NUCLEOTIDE SEQUENCE [LARGE SCALE GENOMIC DNA]</scope>
    <source>
        <tissue evidence="1">Muscle</tissue>
    </source>
</reference>
<keyword evidence="2" id="KW-1185">Reference proteome</keyword>